<proteinExistence type="predicted"/>
<sequence>MAVSDQLAEISDYSRAAYAALGESPPGLVPAAQSRFARGILAPLGAPPGLTSKTPPRPPPTGPLKPLHLCPQLRPIRAQDDLFPVVKVDDVVGVAFNEVDVLREGGVEMPPRKGPRNVVKSGNAGNSSKAVPPPGDAAPARAPALFPLGYKSPVTLLNEKCQKEGWERPIVESEQERDRVGDGADGARAEDRAGGYGAREAFRSDVCAVPDKSAASGISHRQWEWAQDPFAAKKEVEARQGAAAARKATASGAGKGGRDAWDDVVPGNTPKGKDQGAHSSGRGWANVPEVRMTQSQREVVEHVIRSTYWDRVSFPAYRLSGLAHQMMSRYPSAILAGTRESADGAGQLTPASSGVSGASTPLGNGRNNNEGGGGGIDTQTLTRQLLDLGFRPAHVTSCVNAVMGAYQRLMSAGHDAPDGVRRGKDPLTLSLAFLSPLEAGIEYLLVHLPEDDLPVRYRPSSAGVGADFVQGVKGAGEGQEGLVRGWVVDKCVKKAGFPRKAVERVVDSLVSVGQGSVEDAQVVDLLGRRLCGWEKGEEGWGVDEYGDGWTGSVEEEEEREVVRLEEKTVLGSVLGPERYMETSTTEFAVNVDYSVSGDDDDLALHVIFSRASPYPSSRYPCNPPSFYLTSSTLPAYIRLHLHAAVLRAFRDPERPDLRSLLEQGAGGAVYAMLEILEEQLPQAVAEPPDVMTVMRYLVASPEVDEEEEAPRAQMRGKKREQKRGRRRDPTEAEQHAVREQRDAMWTKPGWQTMLQSRMKLPAWQERERIMQLLETNRALIVVGETGCGKSTQLPQFILDHEIDAGRGAQTRIVVTQPRRVSALGLASRVSDERMEDLDQGAQSVGYVIRGESKTGPNTRISFVTTGVILRRLSAGGDADLDGISHIVVDEVHERSVDSDFLLLQLRELLQRNKSIKVVLMSATINQKTFIDYFGGAPALEIPGFTYPVKDLYMEDYISALSYRPEQAKYKIRQSEEQKQSLRDALEKLDIDDDARRALEVLSTSQQIPYDLVASIVRYIDRTSPKKDEGILIFMPGVAEIKTTVDAIKAQHLRDCAILPLHANLSNTEQKQVFAKTMGRKIVVATNVAETSITIPEIVYVIDCGKVKETQYDPDTSMSKLVETYTSRAASKQRRGRAGRVKPGICYKLFTRRIEEQYMARFAIPEILRTPLESLFLQVKSMDQSTDVKSYLLKAIDPPKIEAIDSAWKTLLDLGAVEGEAMTSHLTALGRHMAALPVDLRLAKMLVLGCVFRALDPGARSWTREDRSVADMLLNTVLTIAAMLSSKPLFSGPMEKRDEIKRAKQRFAWGKSDILLNLRAFDATRDIKGYSALRGFCEENFINASTVRDINSLRQDFLASLNELGYVPSAKRDLAGLNTNSDNENLLKAILTGAFYPRVAMIRPPDARFEKIQAGSLVKEHEAKEVKFYDEHGRVFIHPASILFSEPNLKLGYLTFFHKAETSKPFLFDATEIPLYALLLFGGTVTVNHFAGGLMVGKNGHIRLKAWARIGVLVNQVRRLLDAKLDEAIESVETRGGVDVGPEVVKAILALLA</sequence>
<evidence type="ECO:0000313" key="2">
    <source>
        <dbReference type="Proteomes" id="UP001241377"/>
    </source>
</evidence>
<protein>
    <submittedName>
        <fullName evidence="1">Uncharacterized protein</fullName>
    </submittedName>
</protein>
<comment type="caution">
    <text evidence="1">The sequence shown here is derived from an EMBL/GenBank/DDBJ whole genome shotgun (WGS) entry which is preliminary data.</text>
</comment>
<organism evidence="1 2">
    <name type="scientific">Naganishia cerealis</name>
    <dbReference type="NCBI Taxonomy" id="610337"/>
    <lineage>
        <taxon>Eukaryota</taxon>
        <taxon>Fungi</taxon>
        <taxon>Dikarya</taxon>
        <taxon>Basidiomycota</taxon>
        <taxon>Agaricomycotina</taxon>
        <taxon>Tremellomycetes</taxon>
        <taxon>Filobasidiales</taxon>
        <taxon>Filobasidiaceae</taxon>
        <taxon>Naganishia</taxon>
    </lineage>
</organism>
<name>A0ACC2WN27_9TREE</name>
<accession>A0ACC2WN27</accession>
<gene>
    <name evidence="1" type="ORF">QFC19_000428</name>
</gene>
<reference evidence="1" key="1">
    <citation type="submission" date="2023-04" db="EMBL/GenBank/DDBJ databases">
        <title>Draft Genome sequencing of Naganishia species isolated from polar environments using Oxford Nanopore Technology.</title>
        <authorList>
            <person name="Leo P."/>
            <person name="Venkateswaran K."/>
        </authorList>
    </citation>
    <scope>NUCLEOTIDE SEQUENCE</scope>
    <source>
        <strain evidence="1">MNA-CCFEE 5261</strain>
    </source>
</reference>
<dbReference type="EMBL" id="JASBWR010000003">
    <property type="protein sequence ID" value="KAJ9112873.1"/>
    <property type="molecule type" value="Genomic_DNA"/>
</dbReference>
<dbReference type="Proteomes" id="UP001241377">
    <property type="component" value="Unassembled WGS sequence"/>
</dbReference>
<evidence type="ECO:0000313" key="1">
    <source>
        <dbReference type="EMBL" id="KAJ9112873.1"/>
    </source>
</evidence>
<keyword evidence="2" id="KW-1185">Reference proteome</keyword>